<dbReference type="AlphaFoldDB" id="A0AAN5CBM4"/>
<dbReference type="Proteomes" id="UP001328107">
    <property type="component" value="Unassembled WGS sequence"/>
</dbReference>
<sequence>INKMDLSNPNNNHNKSTGGNHLLLDGVVAVLALEDTENLCSSGGLALDDLLSVVVELQLGDGDVGGVDSDVDGGSVGLLADDLVDVDDELLAVDAHDAAGVALVVSAGDGDLIIHSDGNGADSVLSTELLGKGSRHHLPLDVGRSGEVALVRLSPVGGHKGVL</sequence>
<evidence type="ECO:0000313" key="2">
    <source>
        <dbReference type="Proteomes" id="UP001328107"/>
    </source>
</evidence>
<accession>A0AAN5CBM4</accession>
<organism evidence="1 2">
    <name type="scientific">Pristionchus mayeri</name>
    <dbReference type="NCBI Taxonomy" id="1317129"/>
    <lineage>
        <taxon>Eukaryota</taxon>
        <taxon>Metazoa</taxon>
        <taxon>Ecdysozoa</taxon>
        <taxon>Nematoda</taxon>
        <taxon>Chromadorea</taxon>
        <taxon>Rhabditida</taxon>
        <taxon>Rhabditina</taxon>
        <taxon>Diplogasteromorpha</taxon>
        <taxon>Diplogasteroidea</taxon>
        <taxon>Neodiplogasteridae</taxon>
        <taxon>Pristionchus</taxon>
    </lineage>
</organism>
<reference evidence="2" key="1">
    <citation type="submission" date="2022-10" db="EMBL/GenBank/DDBJ databases">
        <title>Genome assembly of Pristionchus species.</title>
        <authorList>
            <person name="Yoshida K."/>
            <person name="Sommer R.J."/>
        </authorList>
    </citation>
    <scope>NUCLEOTIDE SEQUENCE [LARGE SCALE GENOMIC DNA]</scope>
    <source>
        <strain evidence="2">RS5460</strain>
    </source>
</reference>
<comment type="caution">
    <text evidence="1">The sequence shown here is derived from an EMBL/GenBank/DDBJ whole genome shotgun (WGS) entry which is preliminary data.</text>
</comment>
<gene>
    <name evidence="1" type="ORF">PMAYCL1PPCAC_08540</name>
</gene>
<dbReference type="EMBL" id="BTRK01000002">
    <property type="protein sequence ID" value="GMR38345.1"/>
    <property type="molecule type" value="Genomic_DNA"/>
</dbReference>
<feature type="non-terminal residue" evidence="1">
    <location>
        <position position="163"/>
    </location>
</feature>
<keyword evidence="2" id="KW-1185">Reference proteome</keyword>
<feature type="non-terminal residue" evidence="1">
    <location>
        <position position="1"/>
    </location>
</feature>
<name>A0AAN5CBM4_9BILA</name>
<protein>
    <submittedName>
        <fullName evidence="1">Uncharacterized protein</fullName>
    </submittedName>
</protein>
<evidence type="ECO:0000313" key="1">
    <source>
        <dbReference type="EMBL" id="GMR38345.1"/>
    </source>
</evidence>
<proteinExistence type="predicted"/>